<comment type="caution">
    <text evidence="1">The sequence shown here is derived from an EMBL/GenBank/DDBJ whole genome shotgun (WGS) entry which is preliminary data.</text>
</comment>
<gene>
    <name evidence="1" type="ORF">MENTE1834_LOCUS5562</name>
</gene>
<evidence type="ECO:0000313" key="2">
    <source>
        <dbReference type="Proteomes" id="UP001497535"/>
    </source>
</evidence>
<sequence>MALVFLNKLPKIFVRNASSSSINRFTLRTHNCGELRLEHVGQRVKIYGWLNSNEENKFLWVKDAYGKVQALAPDHMKDLIKSLKRHSSLCVEGTVMEREKDRKNSRIPTEEIQVFLVFFLFLGR</sequence>
<evidence type="ECO:0000313" key="1">
    <source>
        <dbReference type="EMBL" id="CAK5024660.1"/>
    </source>
</evidence>
<protein>
    <submittedName>
        <fullName evidence="1">Uncharacterized protein</fullName>
    </submittedName>
</protein>
<organism evidence="1 2">
    <name type="scientific">Meloidogyne enterolobii</name>
    <name type="common">Root-knot nematode worm</name>
    <name type="synonym">Meloidogyne mayaguensis</name>
    <dbReference type="NCBI Taxonomy" id="390850"/>
    <lineage>
        <taxon>Eukaryota</taxon>
        <taxon>Metazoa</taxon>
        <taxon>Ecdysozoa</taxon>
        <taxon>Nematoda</taxon>
        <taxon>Chromadorea</taxon>
        <taxon>Rhabditida</taxon>
        <taxon>Tylenchina</taxon>
        <taxon>Tylenchomorpha</taxon>
        <taxon>Tylenchoidea</taxon>
        <taxon>Meloidogynidae</taxon>
        <taxon>Meloidogyninae</taxon>
        <taxon>Meloidogyne</taxon>
    </lineage>
</organism>
<dbReference type="EMBL" id="CAVMJV010000004">
    <property type="protein sequence ID" value="CAK5024660.1"/>
    <property type="molecule type" value="Genomic_DNA"/>
</dbReference>
<dbReference type="Proteomes" id="UP001497535">
    <property type="component" value="Unassembled WGS sequence"/>
</dbReference>
<accession>A0ACB0XZ40</accession>
<proteinExistence type="predicted"/>
<name>A0ACB0XZ40_MELEN</name>
<keyword evidence="2" id="KW-1185">Reference proteome</keyword>
<reference evidence="1" key="1">
    <citation type="submission" date="2023-11" db="EMBL/GenBank/DDBJ databases">
        <authorList>
            <person name="Poullet M."/>
        </authorList>
    </citation>
    <scope>NUCLEOTIDE SEQUENCE</scope>
    <source>
        <strain evidence="1">E1834</strain>
    </source>
</reference>